<protein>
    <submittedName>
        <fullName evidence="1">Uncharacterized protein</fullName>
    </submittedName>
</protein>
<sequence>MSSWWLRSCGTPTPSCSFSPSRLLRPAQTVHFKSTKAPYVNIRQFWTAIQEHVCGRLVSAPSPADLWISQILADAVELSLAIMGLSVDLIDPLVD</sequence>
<gene>
    <name evidence="1" type="ORF">Taro_034567</name>
</gene>
<name>A0A843VY37_COLES</name>
<evidence type="ECO:0000313" key="1">
    <source>
        <dbReference type="EMBL" id="MQM01809.1"/>
    </source>
</evidence>
<comment type="caution">
    <text evidence="1">The sequence shown here is derived from an EMBL/GenBank/DDBJ whole genome shotgun (WGS) entry which is preliminary data.</text>
</comment>
<evidence type="ECO:0000313" key="2">
    <source>
        <dbReference type="Proteomes" id="UP000652761"/>
    </source>
</evidence>
<organism evidence="1 2">
    <name type="scientific">Colocasia esculenta</name>
    <name type="common">Wild taro</name>
    <name type="synonym">Arum esculentum</name>
    <dbReference type="NCBI Taxonomy" id="4460"/>
    <lineage>
        <taxon>Eukaryota</taxon>
        <taxon>Viridiplantae</taxon>
        <taxon>Streptophyta</taxon>
        <taxon>Embryophyta</taxon>
        <taxon>Tracheophyta</taxon>
        <taxon>Spermatophyta</taxon>
        <taxon>Magnoliopsida</taxon>
        <taxon>Liliopsida</taxon>
        <taxon>Araceae</taxon>
        <taxon>Aroideae</taxon>
        <taxon>Colocasieae</taxon>
        <taxon>Colocasia</taxon>
    </lineage>
</organism>
<keyword evidence="2" id="KW-1185">Reference proteome</keyword>
<accession>A0A843VY37</accession>
<dbReference type="AlphaFoldDB" id="A0A843VY37"/>
<dbReference type="Proteomes" id="UP000652761">
    <property type="component" value="Unassembled WGS sequence"/>
</dbReference>
<dbReference type="EMBL" id="NMUH01002735">
    <property type="protein sequence ID" value="MQM01809.1"/>
    <property type="molecule type" value="Genomic_DNA"/>
</dbReference>
<proteinExistence type="predicted"/>
<reference evidence="1" key="1">
    <citation type="submission" date="2017-07" db="EMBL/GenBank/DDBJ databases">
        <title>Taro Niue Genome Assembly and Annotation.</title>
        <authorList>
            <person name="Atibalentja N."/>
            <person name="Keating K."/>
            <person name="Fields C.J."/>
        </authorList>
    </citation>
    <scope>NUCLEOTIDE SEQUENCE</scope>
    <source>
        <strain evidence="1">Niue_2</strain>
        <tissue evidence="1">Leaf</tissue>
    </source>
</reference>